<evidence type="ECO:0000256" key="6">
    <source>
        <dbReference type="SAM" id="Phobius"/>
    </source>
</evidence>
<feature type="transmembrane region" description="Helical" evidence="6">
    <location>
        <begin position="97"/>
        <end position="122"/>
    </location>
</feature>
<evidence type="ECO:0000256" key="5">
    <source>
        <dbReference type="SAM" id="MobiDB-lite"/>
    </source>
</evidence>
<feature type="transmembrane region" description="Helical" evidence="6">
    <location>
        <begin position="58"/>
        <end position="76"/>
    </location>
</feature>
<evidence type="ECO:0000313" key="9">
    <source>
        <dbReference type="Proteomes" id="UP001611580"/>
    </source>
</evidence>
<keyword evidence="9" id="KW-1185">Reference proteome</keyword>
<feature type="compositionally biased region" description="Low complexity" evidence="5">
    <location>
        <begin position="13"/>
        <end position="22"/>
    </location>
</feature>
<proteinExistence type="predicted"/>
<sequence>MTGPGAGSGTAQGAGLAPAPGLQPERTELAWRRTALAVAAVSLVGARLLPALFGHAVWLLPGLAGTGLAGYLWIAARRRHARRTPVPVRGPGPDSPGAGLLALTGAVGVAIGLGALAVVISLHV</sequence>
<dbReference type="Proteomes" id="UP001611580">
    <property type="component" value="Unassembled WGS sequence"/>
</dbReference>
<dbReference type="InterPro" id="IPR003807">
    <property type="entry name" value="DUF202"/>
</dbReference>
<comment type="subcellular location">
    <subcellularLocation>
        <location evidence="1">Endomembrane system</location>
        <topology evidence="1">Multi-pass membrane protein</topology>
    </subcellularLocation>
</comment>
<accession>A0ABW7XNK0</accession>
<comment type="caution">
    <text evidence="8">The sequence shown here is derived from an EMBL/GenBank/DDBJ whole genome shotgun (WGS) entry which is preliminary data.</text>
</comment>
<gene>
    <name evidence="8" type="ORF">ACH47X_19500</name>
</gene>
<evidence type="ECO:0000313" key="8">
    <source>
        <dbReference type="EMBL" id="MFI2489104.1"/>
    </source>
</evidence>
<dbReference type="EMBL" id="JBIRYI010000012">
    <property type="protein sequence ID" value="MFI2489104.1"/>
    <property type="molecule type" value="Genomic_DNA"/>
</dbReference>
<protein>
    <submittedName>
        <fullName evidence="8">DUF202 domain-containing protein</fullName>
    </submittedName>
</protein>
<keyword evidence="4 6" id="KW-0472">Membrane</keyword>
<keyword evidence="2 6" id="KW-0812">Transmembrane</keyword>
<dbReference type="Pfam" id="PF02656">
    <property type="entry name" value="DUF202"/>
    <property type="match status" value="1"/>
</dbReference>
<feature type="compositionally biased region" description="Gly residues" evidence="5">
    <location>
        <begin position="1"/>
        <end position="12"/>
    </location>
</feature>
<evidence type="ECO:0000259" key="7">
    <source>
        <dbReference type="Pfam" id="PF02656"/>
    </source>
</evidence>
<dbReference type="RefSeq" id="WP_397406180.1">
    <property type="nucleotide sequence ID" value="NZ_JBIRYI010000012.1"/>
</dbReference>
<evidence type="ECO:0000256" key="2">
    <source>
        <dbReference type="ARBA" id="ARBA00022692"/>
    </source>
</evidence>
<feature type="region of interest" description="Disordered" evidence="5">
    <location>
        <begin position="1"/>
        <end position="22"/>
    </location>
</feature>
<evidence type="ECO:0000256" key="3">
    <source>
        <dbReference type="ARBA" id="ARBA00022989"/>
    </source>
</evidence>
<feature type="domain" description="DUF202" evidence="7">
    <location>
        <begin position="20"/>
        <end position="83"/>
    </location>
</feature>
<name>A0ABW7XNK0_9MICO</name>
<reference evidence="8 9" key="1">
    <citation type="submission" date="2024-10" db="EMBL/GenBank/DDBJ databases">
        <title>The Natural Products Discovery Center: Release of the First 8490 Sequenced Strains for Exploring Actinobacteria Biosynthetic Diversity.</title>
        <authorList>
            <person name="Kalkreuter E."/>
            <person name="Kautsar S.A."/>
            <person name="Yang D."/>
            <person name="Bader C.D."/>
            <person name="Teijaro C.N."/>
            <person name="Fluegel L."/>
            <person name="Davis C.M."/>
            <person name="Simpson J.R."/>
            <person name="Lauterbach L."/>
            <person name="Steele A.D."/>
            <person name="Gui C."/>
            <person name="Meng S."/>
            <person name="Li G."/>
            <person name="Viehrig K."/>
            <person name="Ye F."/>
            <person name="Su P."/>
            <person name="Kiefer A.F."/>
            <person name="Nichols A."/>
            <person name="Cepeda A.J."/>
            <person name="Yan W."/>
            <person name="Fan B."/>
            <person name="Jiang Y."/>
            <person name="Adhikari A."/>
            <person name="Zheng C.-J."/>
            <person name="Schuster L."/>
            <person name="Cowan T.M."/>
            <person name="Smanski M.J."/>
            <person name="Chevrette M.G."/>
            <person name="De Carvalho L.P.S."/>
            <person name="Shen B."/>
        </authorList>
    </citation>
    <scope>NUCLEOTIDE SEQUENCE [LARGE SCALE GENOMIC DNA]</scope>
    <source>
        <strain evidence="8 9">NPDC019481</strain>
    </source>
</reference>
<evidence type="ECO:0000256" key="1">
    <source>
        <dbReference type="ARBA" id="ARBA00004127"/>
    </source>
</evidence>
<evidence type="ECO:0000256" key="4">
    <source>
        <dbReference type="ARBA" id="ARBA00023136"/>
    </source>
</evidence>
<organism evidence="8 9">
    <name type="scientific">Promicromonospora kroppenstedtii</name>
    <dbReference type="NCBI Taxonomy" id="440482"/>
    <lineage>
        <taxon>Bacteria</taxon>
        <taxon>Bacillati</taxon>
        <taxon>Actinomycetota</taxon>
        <taxon>Actinomycetes</taxon>
        <taxon>Micrococcales</taxon>
        <taxon>Promicromonosporaceae</taxon>
        <taxon>Promicromonospora</taxon>
    </lineage>
</organism>
<keyword evidence="3 6" id="KW-1133">Transmembrane helix</keyword>